<evidence type="ECO:0000256" key="1">
    <source>
        <dbReference type="ARBA" id="ARBA00004442"/>
    </source>
</evidence>
<dbReference type="PROSITE" id="PS51123">
    <property type="entry name" value="OMPA_2"/>
    <property type="match status" value="1"/>
</dbReference>
<dbReference type="InterPro" id="IPR050330">
    <property type="entry name" value="Bact_OuterMem_StrucFunc"/>
</dbReference>
<comment type="caution">
    <text evidence="6">The sequence shown here is derived from an EMBL/GenBank/DDBJ whole genome shotgun (WGS) entry which is preliminary data.</text>
</comment>
<dbReference type="Gene3D" id="3.30.1330.60">
    <property type="entry name" value="OmpA-like domain"/>
    <property type="match status" value="1"/>
</dbReference>
<dbReference type="CDD" id="cd07185">
    <property type="entry name" value="OmpA_C-like"/>
    <property type="match status" value="1"/>
</dbReference>
<protein>
    <recommendedName>
        <fullName evidence="5">OmpA-like domain-containing protein</fullName>
    </recommendedName>
</protein>
<dbReference type="Pfam" id="PF00691">
    <property type="entry name" value="OmpA"/>
    <property type="match status" value="1"/>
</dbReference>
<keyword evidence="3" id="KW-0998">Cell outer membrane</keyword>
<dbReference type="PRINTS" id="PR01021">
    <property type="entry name" value="OMPADOMAIN"/>
</dbReference>
<feature type="compositionally biased region" description="Polar residues" evidence="4">
    <location>
        <begin position="256"/>
        <end position="272"/>
    </location>
</feature>
<feature type="domain" description="OmpA-like" evidence="5">
    <location>
        <begin position="168"/>
        <end position="284"/>
    </location>
</feature>
<dbReference type="EMBL" id="LAZR01000885">
    <property type="protein sequence ID" value="KKN55436.1"/>
    <property type="molecule type" value="Genomic_DNA"/>
</dbReference>
<dbReference type="SUPFAM" id="SSF103088">
    <property type="entry name" value="OmpA-like"/>
    <property type="match status" value="1"/>
</dbReference>
<keyword evidence="2" id="KW-0472">Membrane</keyword>
<dbReference type="PANTHER" id="PTHR30329">
    <property type="entry name" value="STATOR ELEMENT OF FLAGELLAR MOTOR COMPLEX"/>
    <property type="match status" value="1"/>
</dbReference>
<dbReference type="Gene3D" id="2.60.40.2540">
    <property type="match status" value="1"/>
</dbReference>
<organism evidence="6">
    <name type="scientific">marine sediment metagenome</name>
    <dbReference type="NCBI Taxonomy" id="412755"/>
    <lineage>
        <taxon>unclassified sequences</taxon>
        <taxon>metagenomes</taxon>
        <taxon>ecological metagenomes</taxon>
    </lineage>
</organism>
<evidence type="ECO:0000256" key="3">
    <source>
        <dbReference type="ARBA" id="ARBA00023237"/>
    </source>
</evidence>
<evidence type="ECO:0000256" key="4">
    <source>
        <dbReference type="SAM" id="MobiDB-lite"/>
    </source>
</evidence>
<feature type="region of interest" description="Disordered" evidence="4">
    <location>
        <begin position="256"/>
        <end position="284"/>
    </location>
</feature>
<dbReference type="PANTHER" id="PTHR30329:SF21">
    <property type="entry name" value="LIPOPROTEIN YIAD-RELATED"/>
    <property type="match status" value="1"/>
</dbReference>
<dbReference type="Pfam" id="PF18393">
    <property type="entry name" value="MotY_N"/>
    <property type="match status" value="1"/>
</dbReference>
<dbReference type="AlphaFoldDB" id="A0A0F9U284"/>
<reference evidence="6" key="1">
    <citation type="journal article" date="2015" name="Nature">
        <title>Complex archaea that bridge the gap between prokaryotes and eukaryotes.</title>
        <authorList>
            <person name="Spang A."/>
            <person name="Saw J.H."/>
            <person name="Jorgensen S.L."/>
            <person name="Zaremba-Niedzwiedzka K."/>
            <person name="Martijn J."/>
            <person name="Lind A.E."/>
            <person name="van Eijk R."/>
            <person name="Schleper C."/>
            <person name="Guy L."/>
            <person name="Ettema T.J."/>
        </authorList>
    </citation>
    <scope>NUCLEOTIDE SEQUENCE</scope>
</reference>
<dbReference type="InterPro" id="IPR036737">
    <property type="entry name" value="OmpA-like_sf"/>
</dbReference>
<evidence type="ECO:0000259" key="5">
    <source>
        <dbReference type="PROSITE" id="PS51123"/>
    </source>
</evidence>
<proteinExistence type="predicted"/>
<dbReference type="GO" id="GO:0009279">
    <property type="term" value="C:cell outer membrane"/>
    <property type="evidence" value="ECO:0007669"/>
    <property type="project" value="UniProtKB-SubCell"/>
</dbReference>
<evidence type="ECO:0000313" key="6">
    <source>
        <dbReference type="EMBL" id="KKN55436.1"/>
    </source>
</evidence>
<accession>A0A0F9U284</accession>
<dbReference type="InterPro" id="IPR006664">
    <property type="entry name" value="OMP_bac"/>
</dbReference>
<dbReference type="InterPro" id="IPR041544">
    <property type="entry name" value="MotY_N"/>
</dbReference>
<sequence>MLIKLLSCFALLSLSFLIQAEQFQAPLTDTRWQVTETPLMCTLSQPIADFGEAKFQRQSGGQLSLTFTTKSYPASQGNVNFEIAEAPWQNVEQRSIIVEQPTIKGQTEFVLSGPFANQALTQIQQGRFPTVRYHSQNIPNEISVLLSTIHLADSLPDFQRCLENLPSYSFDDVSKLTVYFSSELSSLTPQAKQALTKLADYVKMDTSVKRITISGHTDNHGRKRINEALSVSRTMTIKNFLINQCKIDASLISTSSHRESNPISSNKSSTGRALNRRAEVEVFR</sequence>
<dbReference type="InterPro" id="IPR006665">
    <property type="entry name" value="OmpA-like"/>
</dbReference>
<evidence type="ECO:0000256" key="2">
    <source>
        <dbReference type="ARBA" id="ARBA00023136"/>
    </source>
</evidence>
<gene>
    <name evidence="6" type="ORF">LCGC14_0582480</name>
</gene>
<name>A0A0F9U284_9ZZZZ</name>
<comment type="subcellular location">
    <subcellularLocation>
        <location evidence="1">Cell outer membrane</location>
    </subcellularLocation>
</comment>
<dbReference type="PRINTS" id="PR01023">
    <property type="entry name" value="NAFLGMOTY"/>
</dbReference>